<keyword evidence="7" id="KW-0539">Nucleus</keyword>
<organism evidence="9 10">
    <name type="scientific">Rickenella mellea</name>
    <dbReference type="NCBI Taxonomy" id="50990"/>
    <lineage>
        <taxon>Eukaryota</taxon>
        <taxon>Fungi</taxon>
        <taxon>Dikarya</taxon>
        <taxon>Basidiomycota</taxon>
        <taxon>Agaricomycotina</taxon>
        <taxon>Agaricomycetes</taxon>
        <taxon>Hymenochaetales</taxon>
        <taxon>Rickenellaceae</taxon>
        <taxon>Rickenella</taxon>
    </lineage>
</organism>
<dbReference type="GO" id="GO:0005635">
    <property type="term" value="C:nuclear envelope"/>
    <property type="evidence" value="ECO:0007669"/>
    <property type="project" value="TreeGrafter"/>
</dbReference>
<dbReference type="VEuPathDB" id="FungiDB:BD410DRAFT_769029"/>
<dbReference type="PANTHER" id="PTHR10997:SF8">
    <property type="entry name" value="EXPORTIN-2"/>
    <property type="match status" value="1"/>
</dbReference>
<sequence>MADVRGLLLASLNPQTRKQAERDLQALSLQQGFLVALLQLILDQTQERAVRLSGSVFFKNVVRRRWEDGQDEPPLPETEKAPIRAQLIPCMISLSGTTDKAIRAQMAETVSIIAQFDFPERWTDLMDQMVASLSPDLAAYPTNLSVLESAHSIFGRWRSEIRSDALYSTINFVLSRFVEPFMQIFRHTATTLLSPDLPGTPETLVMAQTQAVLLSIFYDLTCQDCPPAIEDAQAEFFGAEQGWFVQFLTWDPEHMRGDPDDTASSFPTQIKTHIFEIGELYTHRYPELLSASASVEAFVRALWGLLGGGQRSGVAFDGLVSQALRFLSTAIRSGNYKPIFQSKETISGLIEGVVVPNVGLREHEIEQFEDDPLEYIRLDLSLTSSSTSAGGLTAEGTTRRQAAADVLRALVSSGFEADTTELVGAWINQGLQQYTSAVATRSEDAWKSKDVAVYLLTAVATRGATVQHGVTSTNALVDVVKFFSDHVFQDLQAQPGSVHPILQVDAIRFLYTFRNQLTKEQLLSVLPLLLRHLGSTNYVCYSYAAITIERILFIKQGQQLLFAQSDVREIAPDIINAALTKVESGGTPEKIAENDYLMRCIMRVILTARQTLTPGYMRILQRLIAIVGAICKNPSNPYFDQYVFESISAIIRFVVAGNPQTLPQIEEVLFGPLTIIVQQDIEQFIPYAFQIFAQLLELHEKDVPAQYSSMLPALLQPAAWQQKGSIPGLVRLLKAFLKRSSAQLVTTGQFTAILAIVQQKLIPSKLNDGWGFELLQSVFSNIPPAALEQYVKGVITMLLTRLQTSKTDNYVYHLVHFFSFCMAIESNGLTPDFIIGAVEQVQPQLWSQLLANIILPKVPKLVAKSNDRKVATVGLTRMLTRSTLMLTEPTVKEWPDSLAALAIVYGKPQSAVSLQGSDDADVALTVIDFEEQTAGYQAAYSKLAASETAQDDPLAYVADTKEYIAQELGRALQSDQRLGSLVKMSVQTHVKPFLVSLGISG</sequence>
<keyword evidence="6" id="KW-0653">Protein transport</keyword>
<dbReference type="GO" id="GO:0006606">
    <property type="term" value="P:protein import into nucleus"/>
    <property type="evidence" value="ECO:0007669"/>
    <property type="project" value="TreeGrafter"/>
</dbReference>
<gene>
    <name evidence="9" type="ORF">BD410DRAFT_769029</name>
</gene>
<keyword evidence="4" id="KW-0813">Transport</keyword>
<dbReference type="GO" id="GO:0031267">
    <property type="term" value="F:small GTPase binding"/>
    <property type="evidence" value="ECO:0007669"/>
    <property type="project" value="InterPro"/>
</dbReference>
<evidence type="ECO:0000313" key="9">
    <source>
        <dbReference type="EMBL" id="TDL23186.1"/>
    </source>
</evidence>
<dbReference type="PANTHER" id="PTHR10997">
    <property type="entry name" value="IMPORTIN-7, 8, 11"/>
    <property type="match status" value="1"/>
</dbReference>
<dbReference type="InterPro" id="IPR001494">
    <property type="entry name" value="Importin-beta_N"/>
</dbReference>
<dbReference type="EMBL" id="ML170171">
    <property type="protein sequence ID" value="TDL23186.1"/>
    <property type="molecule type" value="Genomic_DNA"/>
</dbReference>
<comment type="subcellular location">
    <subcellularLocation>
        <location evidence="2">Cytoplasm</location>
    </subcellularLocation>
    <subcellularLocation>
        <location evidence="1">Nucleus</location>
    </subcellularLocation>
</comment>
<dbReference type="OrthoDB" id="3268246at2759"/>
<accession>A0A4Y7Q789</accession>
<dbReference type="InterPro" id="IPR016024">
    <property type="entry name" value="ARM-type_fold"/>
</dbReference>
<evidence type="ECO:0000256" key="1">
    <source>
        <dbReference type="ARBA" id="ARBA00004123"/>
    </source>
</evidence>
<evidence type="ECO:0000313" key="10">
    <source>
        <dbReference type="Proteomes" id="UP000294933"/>
    </source>
</evidence>
<comment type="similarity">
    <text evidence="3">Belongs to the XPO2/CSE1 family.</text>
</comment>
<dbReference type="STRING" id="50990.A0A4Y7Q789"/>
<dbReference type="Pfam" id="PF08506">
    <property type="entry name" value="Cse1"/>
    <property type="match status" value="1"/>
</dbReference>
<name>A0A4Y7Q789_9AGAM</name>
<dbReference type="SUPFAM" id="SSF48371">
    <property type="entry name" value="ARM repeat"/>
    <property type="match status" value="1"/>
</dbReference>
<dbReference type="GO" id="GO:0005049">
    <property type="term" value="F:nuclear export signal receptor activity"/>
    <property type="evidence" value="ECO:0007669"/>
    <property type="project" value="TreeGrafter"/>
</dbReference>
<dbReference type="Proteomes" id="UP000294933">
    <property type="component" value="Unassembled WGS sequence"/>
</dbReference>
<dbReference type="Pfam" id="PF03810">
    <property type="entry name" value="IBN_N"/>
    <property type="match status" value="1"/>
</dbReference>
<keyword evidence="10" id="KW-1185">Reference proteome</keyword>
<dbReference type="GO" id="GO:0006611">
    <property type="term" value="P:protein export from nucleus"/>
    <property type="evidence" value="ECO:0007669"/>
    <property type="project" value="TreeGrafter"/>
</dbReference>
<dbReference type="Gene3D" id="1.25.10.10">
    <property type="entry name" value="Leucine-rich Repeat Variant"/>
    <property type="match status" value="1"/>
</dbReference>
<evidence type="ECO:0000256" key="7">
    <source>
        <dbReference type="ARBA" id="ARBA00023242"/>
    </source>
</evidence>
<evidence type="ECO:0000256" key="3">
    <source>
        <dbReference type="ARBA" id="ARBA00008669"/>
    </source>
</evidence>
<reference evidence="9 10" key="1">
    <citation type="submission" date="2018-06" db="EMBL/GenBank/DDBJ databases">
        <title>A transcriptomic atlas of mushroom development highlights an independent origin of complex multicellularity.</title>
        <authorList>
            <consortium name="DOE Joint Genome Institute"/>
            <person name="Krizsan K."/>
            <person name="Almasi E."/>
            <person name="Merenyi Z."/>
            <person name="Sahu N."/>
            <person name="Viragh M."/>
            <person name="Koszo T."/>
            <person name="Mondo S."/>
            <person name="Kiss B."/>
            <person name="Balint B."/>
            <person name="Kues U."/>
            <person name="Barry K."/>
            <person name="Hegedus J.C."/>
            <person name="Henrissat B."/>
            <person name="Johnson J."/>
            <person name="Lipzen A."/>
            <person name="Ohm R."/>
            <person name="Nagy I."/>
            <person name="Pangilinan J."/>
            <person name="Yan J."/>
            <person name="Xiong Y."/>
            <person name="Grigoriev I.V."/>
            <person name="Hibbett D.S."/>
            <person name="Nagy L.G."/>
        </authorList>
    </citation>
    <scope>NUCLEOTIDE SEQUENCE [LARGE SCALE GENOMIC DNA]</scope>
    <source>
        <strain evidence="9 10">SZMC22713</strain>
    </source>
</reference>
<evidence type="ECO:0000259" key="8">
    <source>
        <dbReference type="PROSITE" id="PS50166"/>
    </source>
</evidence>
<feature type="domain" description="Importin N-terminal" evidence="8">
    <location>
        <begin position="20"/>
        <end position="93"/>
    </location>
</feature>
<evidence type="ECO:0000256" key="5">
    <source>
        <dbReference type="ARBA" id="ARBA00022490"/>
    </source>
</evidence>
<dbReference type="InterPro" id="IPR005043">
    <property type="entry name" value="XPO2_C"/>
</dbReference>
<dbReference type="SMART" id="SM00913">
    <property type="entry name" value="IBN_N"/>
    <property type="match status" value="1"/>
</dbReference>
<evidence type="ECO:0000256" key="2">
    <source>
        <dbReference type="ARBA" id="ARBA00004496"/>
    </source>
</evidence>
<dbReference type="InterPro" id="IPR013713">
    <property type="entry name" value="XPO2_central"/>
</dbReference>
<dbReference type="AlphaFoldDB" id="A0A4Y7Q789"/>
<evidence type="ECO:0000256" key="6">
    <source>
        <dbReference type="ARBA" id="ARBA00022927"/>
    </source>
</evidence>
<dbReference type="Pfam" id="PF03378">
    <property type="entry name" value="CAS_CSE1"/>
    <property type="match status" value="1"/>
</dbReference>
<dbReference type="PROSITE" id="PS50166">
    <property type="entry name" value="IMPORTIN_B_NT"/>
    <property type="match status" value="1"/>
</dbReference>
<dbReference type="InterPro" id="IPR011989">
    <property type="entry name" value="ARM-like"/>
</dbReference>
<keyword evidence="5" id="KW-0963">Cytoplasm</keyword>
<evidence type="ECO:0000256" key="4">
    <source>
        <dbReference type="ARBA" id="ARBA00022448"/>
    </source>
</evidence>
<dbReference type="GO" id="GO:0005829">
    <property type="term" value="C:cytosol"/>
    <property type="evidence" value="ECO:0007669"/>
    <property type="project" value="TreeGrafter"/>
</dbReference>
<protein>
    <submittedName>
        <fullName evidence="9">Cse1-domain-containing protein</fullName>
    </submittedName>
</protein>
<proteinExistence type="inferred from homology"/>